<name>A0A0C2YA92_HEBCY</name>
<evidence type="ECO:0008006" key="3">
    <source>
        <dbReference type="Google" id="ProtNLM"/>
    </source>
</evidence>
<evidence type="ECO:0000313" key="1">
    <source>
        <dbReference type="EMBL" id="KIM46748.1"/>
    </source>
</evidence>
<dbReference type="STRING" id="686832.A0A0C2YA92"/>
<dbReference type="HOGENOM" id="CLU_480620_0_0_1"/>
<dbReference type="EMBL" id="KN831770">
    <property type="protein sequence ID" value="KIM46748.1"/>
    <property type="molecule type" value="Genomic_DNA"/>
</dbReference>
<organism evidence="1 2">
    <name type="scientific">Hebeloma cylindrosporum</name>
    <dbReference type="NCBI Taxonomy" id="76867"/>
    <lineage>
        <taxon>Eukaryota</taxon>
        <taxon>Fungi</taxon>
        <taxon>Dikarya</taxon>
        <taxon>Basidiomycota</taxon>
        <taxon>Agaricomycotina</taxon>
        <taxon>Agaricomycetes</taxon>
        <taxon>Agaricomycetidae</taxon>
        <taxon>Agaricales</taxon>
        <taxon>Agaricineae</taxon>
        <taxon>Hymenogastraceae</taxon>
        <taxon>Hebeloma</taxon>
    </lineage>
</organism>
<gene>
    <name evidence="1" type="ORF">M413DRAFT_23107</name>
</gene>
<proteinExistence type="predicted"/>
<dbReference type="Gene3D" id="1.20.1280.50">
    <property type="match status" value="1"/>
</dbReference>
<evidence type="ECO:0000313" key="2">
    <source>
        <dbReference type="Proteomes" id="UP000053424"/>
    </source>
</evidence>
<reference evidence="1 2" key="1">
    <citation type="submission" date="2014-04" db="EMBL/GenBank/DDBJ databases">
        <authorList>
            <consortium name="DOE Joint Genome Institute"/>
            <person name="Kuo A."/>
            <person name="Gay G."/>
            <person name="Dore J."/>
            <person name="Kohler A."/>
            <person name="Nagy L.G."/>
            <person name="Floudas D."/>
            <person name="Copeland A."/>
            <person name="Barry K.W."/>
            <person name="Cichocki N."/>
            <person name="Veneault-Fourrey C."/>
            <person name="LaButti K."/>
            <person name="Lindquist E.A."/>
            <person name="Lipzen A."/>
            <person name="Lundell T."/>
            <person name="Morin E."/>
            <person name="Murat C."/>
            <person name="Sun H."/>
            <person name="Tunlid A."/>
            <person name="Henrissat B."/>
            <person name="Grigoriev I.V."/>
            <person name="Hibbett D.S."/>
            <person name="Martin F."/>
            <person name="Nordberg H.P."/>
            <person name="Cantor M.N."/>
            <person name="Hua S.X."/>
        </authorList>
    </citation>
    <scope>NUCLEOTIDE SEQUENCE [LARGE SCALE GENOMIC DNA]</scope>
    <source>
        <strain evidence="2">h7</strain>
    </source>
</reference>
<keyword evidence="2" id="KW-1185">Reference proteome</keyword>
<dbReference type="AlphaFoldDB" id="A0A0C2YA92"/>
<dbReference type="Proteomes" id="UP000053424">
    <property type="component" value="Unassembled WGS sequence"/>
</dbReference>
<protein>
    <recommendedName>
        <fullName evidence="3">F-box domain-containing protein</fullName>
    </recommendedName>
</protein>
<reference evidence="2" key="2">
    <citation type="submission" date="2015-01" db="EMBL/GenBank/DDBJ databases">
        <title>Evolutionary Origins and Diversification of the Mycorrhizal Mutualists.</title>
        <authorList>
            <consortium name="DOE Joint Genome Institute"/>
            <consortium name="Mycorrhizal Genomics Consortium"/>
            <person name="Kohler A."/>
            <person name="Kuo A."/>
            <person name="Nagy L.G."/>
            <person name="Floudas D."/>
            <person name="Copeland A."/>
            <person name="Barry K.W."/>
            <person name="Cichocki N."/>
            <person name="Veneault-Fourrey C."/>
            <person name="LaButti K."/>
            <person name="Lindquist E.A."/>
            <person name="Lipzen A."/>
            <person name="Lundell T."/>
            <person name="Morin E."/>
            <person name="Murat C."/>
            <person name="Riley R."/>
            <person name="Ohm R."/>
            <person name="Sun H."/>
            <person name="Tunlid A."/>
            <person name="Henrissat B."/>
            <person name="Grigoriev I.V."/>
            <person name="Hibbett D.S."/>
            <person name="Martin F."/>
        </authorList>
    </citation>
    <scope>NUCLEOTIDE SEQUENCE [LARGE SCALE GENOMIC DNA]</scope>
    <source>
        <strain evidence="2">h7</strain>
    </source>
</reference>
<sequence>MNRRRPIDKFPLDLLLDAFFYLVQDPLPRDRGDMVHPPLRAMLYVTQVCRQWRKIALRSPSLWVGCVDLGRPEACIEEMLRRSRDRPLNLTFFTSSTNPKRRKALAPANQTTRRTARDFLESSSFPKVSSRTVNGSLHAILPAKSCEDDLALLQQCLSKLKTICLEVESTSATFRDPRIFKGKGWLVQSLSMTRCRMALQPAALTFLLDLRIASLCAKDCLGVKAWLDMCAGLPQLQVLELVDCFKSPLKTSQNIQDSMVNMPNLQALVISTPHHHNCLRFLEALVIPSSCDLTLRTTIMQRTLSCKYLLALLSERYNASEKAFGDDIYIAVTERVLVWRTQGNSAPASVFIQITFKDSTLSVAKDCPTLDPHKLYLSMLKLFRDPIASVRTLTLSIFLNRQRDFHPFFNPAVLLNFPRLVKMELDLANIFGGPPPLDVSAFPDQDPSTPRMTWFPSRRELLLENADFLKAQSERYSLAEAGRHRKRKYALCQTLKDHLESGRNGWNPEWDIKTVILRKCAGIGSRERREMEEWVGIDFEVI</sequence>
<dbReference type="OrthoDB" id="2935414at2759"/>
<accession>A0A0C2YA92</accession>